<comment type="caution">
    <text evidence="3">The sequence shown here is derived from an EMBL/GenBank/DDBJ whole genome shotgun (WGS) entry which is preliminary data.</text>
</comment>
<evidence type="ECO:0000313" key="3">
    <source>
        <dbReference type="EMBL" id="TVU02693.1"/>
    </source>
</evidence>
<dbReference type="InterPro" id="IPR007321">
    <property type="entry name" value="Transposase_28"/>
</dbReference>
<dbReference type="Proteomes" id="UP000324897">
    <property type="component" value="Unassembled WGS sequence"/>
</dbReference>
<dbReference type="EMBL" id="RWGY01000289">
    <property type="protein sequence ID" value="TVU02693.1"/>
    <property type="molecule type" value="Genomic_DNA"/>
</dbReference>
<evidence type="ECO:0000313" key="4">
    <source>
        <dbReference type="Proteomes" id="UP000324897"/>
    </source>
</evidence>
<proteinExistence type="predicted"/>
<dbReference type="PANTHER" id="PTHR33026">
    <property type="entry name" value="OS06G0360600 PROTEIN"/>
    <property type="match status" value="1"/>
</dbReference>
<feature type="compositionally biased region" description="Polar residues" evidence="1">
    <location>
        <begin position="20"/>
        <end position="31"/>
    </location>
</feature>
<feature type="domain" description="Transposase (putative) gypsy type" evidence="2">
    <location>
        <begin position="89"/>
        <end position="151"/>
    </location>
</feature>
<sequence length="484" mass="54310">MADASSERIVSVPQEHQDESNSSTGSPTKAQQMMAAGDIPESMDHWKPGEIDEEYIAELRSTGWISNFIITKENKGDMCFSFGTTEIPVFESHLICGFNLPPSKFLERVCKFYKIELIHLKPQAISLLSIFAMLCECWLGTAPSLYLWRVYHEPRYYSSGLVGCVSFNVRKNSSYPPCQYKRSWSGFKWRYFIMDDSEKHGAKGKGLLPFHQGWNKSVPVMDERLKCMSTKVTGLVSKGLRGEYIREEYVRRCIFPLQHREPLAMFGDGPRNPRWLPDEVADIPQDIVKKHVWNILEAKLRTKPVNFPIPYSASNPAEKVMFGPDPSEGGAKSTMVLDSSDGKKEPRESPKKNSAEPFVDNVLNSPEDQDADVDLQSLEKKVAIVNASLMSDVPPKSRNEAIEEGYARCISGSAYTVALFQHHLPNLDLGLLDVGFKCDATQRDALMEQAHAAADAFVTSLKLIPEDTPAEEESTDDEEPGDDQ</sequence>
<feature type="region of interest" description="Disordered" evidence="1">
    <location>
        <begin position="1"/>
        <end position="35"/>
    </location>
</feature>
<reference evidence="3 4" key="1">
    <citation type="journal article" date="2019" name="Sci. Rep.">
        <title>A high-quality genome of Eragrostis curvula grass provides insights into Poaceae evolution and supports new strategies to enhance forage quality.</title>
        <authorList>
            <person name="Carballo J."/>
            <person name="Santos B.A.C.M."/>
            <person name="Zappacosta D."/>
            <person name="Garbus I."/>
            <person name="Selva J.P."/>
            <person name="Gallo C.A."/>
            <person name="Diaz A."/>
            <person name="Albertini E."/>
            <person name="Caccamo M."/>
            <person name="Echenique V."/>
        </authorList>
    </citation>
    <scope>NUCLEOTIDE SEQUENCE [LARGE SCALE GENOMIC DNA]</scope>
    <source>
        <strain evidence="4">cv. Victoria</strain>
        <tissue evidence="3">Leaf</tissue>
    </source>
</reference>
<feature type="compositionally biased region" description="Basic and acidic residues" evidence="1">
    <location>
        <begin position="340"/>
        <end position="354"/>
    </location>
</feature>
<dbReference type="Gramene" id="TVU02693">
    <property type="protein sequence ID" value="TVU02693"/>
    <property type="gene ID" value="EJB05_51794"/>
</dbReference>
<evidence type="ECO:0000259" key="2">
    <source>
        <dbReference type="Pfam" id="PF04195"/>
    </source>
</evidence>
<dbReference type="Pfam" id="PF04195">
    <property type="entry name" value="Transposase_28"/>
    <property type="match status" value="1"/>
</dbReference>
<dbReference type="AlphaFoldDB" id="A0A5J9SUJ8"/>
<protein>
    <recommendedName>
        <fullName evidence="2">Transposase (putative) gypsy type domain-containing protein</fullName>
    </recommendedName>
</protein>
<feature type="region of interest" description="Disordered" evidence="1">
    <location>
        <begin position="463"/>
        <end position="484"/>
    </location>
</feature>
<feature type="non-terminal residue" evidence="3">
    <location>
        <position position="1"/>
    </location>
</feature>
<dbReference type="OrthoDB" id="685425at2759"/>
<evidence type="ECO:0000256" key="1">
    <source>
        <dbReference type="SAM" id="MobiDB-lite"/>
    </source>
</evidence>
<dbReference type="PANTHER" id="PTHR33026:SF7">
    <property type="entry name" value="OS03G0100275 PROTEIN"/>
    <property type="match status" value="1"/>
</dbReference>
<name>A0A5J9SUJ8_9POAL</name>
<feature type="compositionally biased region" description="Acidic residues" evidence="1">
    <location>
        <begin position="468"/>
        <end position="484"/>
    </location>
</feature>
<feature type="region of interest" description="Disordered" evidence="1">
    <location>
        <begin position="321"/>
        <end position="363"/>
    </location>
</feature>
<organism evidence="3 4">
    <name type="scientific">Eragrostis curvula</name>
    <name type="common">weeping love grass</name>
    <dbReference type="NCBI Taxonomy" id="38414"/>
    <lineage>
        <taxon>Eukaryota</taxon>
        <taxon>Viridiplantae</taxon>
        <taxon>Streptophyta</taxon>
        <taxon>Embryophyta</taxon>
        <taxon>Tracheophyta</taxon>
        <taxon>Spermatophyta</taxon>
        <taxon>Magnoliopsida</taxon>
        <taxon>Liliopsida</taxon>
        <taxon>Poales</taxon>
        <taxon>Poaceae</taxon>
        <taxon>PACMAD clade</taxon>
        <taxon>Chloridoideae</taxon>
        <taxon>Eragrostideae</taxon>
        <taxon>Eragrostidinae</taxon>
        <taxon>Eragrostis</taxon>
    </lineage>
</organism>
<gene>
    <name evidence="3" type="ORF">EJB05_51794</name>
</gene>
<accession>A0A5J9SUJ8</accession>
<keyword evidence="4" id="KW-1185">Reference proteome</keyword>